<organism evidence="1 2">
    <name type="scientific">Parthenolecanium corni</name>
    <dbReference type="NCBI Taxonomy" id="536013"/>
    <lineage>
        <taxon>Eukaryota</taxon>
        <taxon>Metazoa</taxon>
        <taxon>Ecdysozoa</taxon>
        <taxon>Arthropoda</taxon>
        <taxon>Hexapoda</taxon>
        <taxon>Insecta</taxon>
        <taxon>Pterygota</taxon>
        <taxon>Neoptera</taxon>
        <taxon>Paraneoptera</taxon>
        <taxon>Hemiptera</taxon>
        <taxon>Sternorrhyncha</taxon>
        <taxon>Coccoidea</taxon>
        <taxon>Coccidae</taxon>
        <taxon>Parthenolecanium</taxon>
    </lineage>
</organism>
<proteinExistence type="predicted"/>
<accession>A0AAN9TRT9</accession>
<dbReference type="AlphaFoldDB" id="A0AAN9TRT9"/>
<dbReference type="EMBL" id="JBBCAQ010000007">
    <property type="protein sequence ID" value="KAK7602712.1"/>
    <property type="molecule type" value="Genomic_DNA"/>
</dbReference>
<keyword evidence="2" id="KW-1185">Reference proteome</keyword>
<evidence type="ECO:0000313" key="1">
    <source>
        <dbReference type="EMBL" id="KAK7602712.1"/>
    </source>
</evidence>
<gene>
    <name evidence="1" type="ORF">V9T40_006686</name>
</gene>
<sequence>MSSFQLVVAQDNCPGLRLSTGLGALLGDLPLSSSLPSLPSLPTVDSCGAPDLSLPLLPPLASGNCLPTFPLSPCESALASLPVPYEAPCLCKRSLERKRRCGCKEKLLPGLPFAPLLPPPLLPPPCFGPEILPPPCFGSEILPPPCFAPDFLPPPILEPYPLLRPKAGCLGKAKNTLTTCLLEKLLLKKGLTLGFGPDCGPDVGLLPEAVSTFAVDALARPLARELDDCGCL</sequence>
<name>A0AAN9TRT9_9HEMI</name>
<comment type="caution">
    <text evidence="1">The sequence shown here is derived from an EMBL/GenBank/DDBJ whole genome shotgun (WGS) entry which is preliminary data.</text>
</comment>
<reference evidence="1 2" key="1">
    <citation type="submission" date="2024-03" db="EMBL/GenBank/DDBJ databases">
        <title>Adaptation during the transition from Ophiocordyceps entomopathogen to insect associate is accompanied by gene loss and intensified selection.</title>
        <authorList>
            <person name="Ward C.M."/>
            <person name="Onetto C.A."/>
            <person name="Borneman A.R."/>
        </authorList>
    </citation>
    <scope>NUCLEOTIDE SEQUENCE [LARGE SCALE GENOMIC DNA]</scope>
    <source>
        <strain evidence="1">AWRI1</strain>
        <tissue evidence="1">Single Adult Female</tissue>
    </source>
</reference>
<protein>
    <submittedName>
        <fullName evidence="1">Uncharacterized protein</fullName>
    </submittedName>
</protein>
<dbReference type="Proteomes" id="UP001367676">
    <property type="component" value="Unassembled WGS sequence"/>
</dbReference>
<evidence type="ECO:0000313" key="2">
    <source>
        <dbReference type="Proteomes" id="UP001367676"/>
    </source>
</evidence>